<comment type="caution">
    <text evidence="2">The sequence shown here is derived from an EMBL/GenBank/DDBJ whole genome shotgun (WGS) entry which is preliminary data.</text>
</comment>
<sequence>MLNLEVLRGVLFRSTIRGGHASLAIAVTSCKNETIVLVVIRFGGSEWNSEDLSTKGGERSGVVSDGQRSDEMKGCNNENMTFIRSNVRRLCKIGNELEFVGYFETRTPEPLSSSAPSENQSFNNLDRFVVDYHIRSSDQDIICENLSLIQAQKWDATRCQMLQKLYFSVPTAKQQAKPKRSVSNGSTVNDLASIHHKSGLGKRKMGEVVADFLLYLILALYGVDGCPDHISSPKMCDGSISEKGDKEAAINKRFDDYQFKDRIVPHTVLRVSEHKTAFELLEKMTIGANGRKHSGYILDVAGGAGHVSLALALRNVKSTVIDPRSTVGSLPGRDRKVLRKSKKDQFFDTYRAWFGARPEGIDTFFREGCRDYFVKTSGPGNLQSVSEPDDEERIPVCTIDSEDKLIPNCTAIVALHPDEATGVIIETAVKYRIPFVVV</sequence>
<dbReference type="PANTHER" id="PTHR36971:SF3">
    <property type="entry name" value="C3H1-TYPE DOMAIN-CONTAINING PROTEIN"/>
    <property type="match status" value="1"/>
</dbReference>
<evidence type="ECO:0000256" key="1">
    <source>
        <dbReference type="SAM" id="MobiDB-lite"/>
    </source>
</evidence>
<evidence type="ECO:0000313" key="3">
    <source>
        <dbReference type="Proteomes" id="UP001530400"/>
    </source>
</evidence>
<dbReference type="EMBL" id="JALLPJ020001326">
    <property type="protein sequence ID" value="KAL3769746.1"/>
    <property type="molecule type" value="Genomic_DNA"/>
</dbReference>
<dbReference type="AlphaFoldDB" id="A0ABD3N668"/>
<feature type="region of interest" description="Disordered" evidence="1">
    <location>
        <begin position="50"/>
        <end position="70"/>
    </location>
</feature>
<organism evidence="2 3">
    <name type="scientific">Cyclotella atomus</name>
    <dbReference type="NCBI Taxonomy" id="382360"/>
    <lineage>
        <taxon>Eukaryota</taxon>
        <taxon>Sar</taxon>
        <taxon>Stramenopiles</taxon>
        <taxon>Ochrophyta</taxon>
        <taxon>Bacillariophyta</taxon>
        <taxon>Coscinodiscophyceae</taxon>
        <taxon>Thalassiosirophycidae</taxon>
        <taxon>Stephanodiscales</taxon>
        <taxon>Stephanodiscaceae</taxon>
        <taxon>Cyclotella</taxon>
    </lineage>
</organism>
<proteinExistence type="predicted"/>
<protein>
    <submittedName>
        <fullName evidence="2">Uncharacterized protein</fullName>
    </submittedName>
</protein>
<dbReference type="PANTHER" id="PTHR36971">
    <property type="entry name" value="UNNAMED PRODUCT"/>
    <property type="match status" value="1"/>
</dbReference>
<evidence type="ECO:0000313" key="2">
    <source>
        <dbReference type="EMBL" id="KAL3769746.1"/>
    </source>
</evidence>
<accession>A0ABD3N668</accession>
<dbReference type="Proteomes" id="UP001530400">
    <property type="component" value="Unassembled WGS sequence"/>
</dbReference>
<keyword evidence="3" id="KW-1185">Reference proteome</keyword>
<gene>
    <name evidence="2" type="ORF">ACHAWO_009918</name>
</gene>
<name>A0ABD3N668_9STRA</name>
<reference evidence="2 3" key="1">
    <citation type="submission" date="2024-10" db="EMBL/GenBank/DDBJ databases">
        <title>Updated reference genomes for cyclostephanoid diatoms.</title>
        <authorList>
            <person name="Roberts W.R."/>
            <person name="Alverson A.J."/>
        </authorList>
    </citation>
    <scope>NUCLEOTIDE SEQUENCE [LARGE SCALE GENOMIC DNA]</scope>
    <source>
        <strain evidence="2 3">AJA010-31</strain>
    </source>
</reference>